<comment type="caution">
    <text evidence="2">The sequence shown here is derived from an EMBL/GenBank/DDBJ whole genome shotgun (WGS) entry which is preliminary data.</text>
</comment>
<reference evidence="2" key="1">
    <citation type="journal article" date="2018" name="DNA Res.">
        <title>Multiple hybrid de novo genome assembly of finger millet, an orphan allotetraploid crop.</title>
        <authorList>
            <person name="Hatakeyama M."/>
            <person name="Aluri S."/>
            <person name="Balachadran M.T."/>
            <person name="Sivarajan S.R."/>
            <person name="Patrignani A."/>
            <person name="Gruter S."/>
            <person name="Poveda L."/>
            <person name="Shimizu-Inatsugi R."/>
            <person name="Baeten J."/>
            <person name="Francoijs K.J."/>
            <person name="Nataraja K.N."/>
            <person name="Reddy Y.A.N."/>
            <person name="Phadnis S."/>
            <person name="Ravikumar R.L."/>
            <person name="Schlapbach R."/>
            <person name="Sreeman S.M."/>
            <person name="Shimizu K.K."/>
        </authorList>
    </citation>
    <scope>NUCLEOTIDE SEQUENCE</scope>
</reference>
<evidence type="ECO:0000313" key="2">
    <source>
        <dbReference type="EMBL" id="GJN03410.1"/>
    </source>
</evidence>
<dbReference type="PANTHER" id="PTHR33207">
    <property type="entry name" value="F-BOX DOMAIN CONTAINING PROTEIN-RELATED"/>
    <property type="match status" value="1"/>
</dbReference>
<dbReference type="InterPro" id="IPR001810">
    <property type="entry name" value="F-box_dom"/>
</dbReference>
<dbReference type="SMART" id="SM00256">
    <property type="entry name" value="FBOX"/>
    <property type="match status" value="1"/>
</dbReference>
<gene>
    <name evidence="2" type="primary">ga20851</name>
    <name evidence="2" type="ORF">PR202_ga20851</name>
</gene>
<dbReference type="Proteomes" id="UP001054889">
    <property type="component" value="Unassembled WGS sequence"/>
</dbReference>
<keyword evidence="3" id="KW-1185">Reference proteome</keyword>
<feature type="domain" description="F-box" evidence="1">
    <location>
        <begin position="13"/>
        <end position="54"/>
    </location>
</feature>
<accession>A0AAV5CYV2</accession>
<organism evidence="2 3">
    <name type="scientific">Eleusine coracana subsp. coracana</name>
    <dbReference type="NCBI Taxonomy" id="191504"/>
    <lineage>
        <taxon>Eukaryota</taxon>
        <taxon>Viridiplantae</taxon>
        <taxon>Streptophyta</taxon>
        <taxon>Embryophyta</taxon>
        <taxon>Tracheophyta</taxon>
        <taxon>Spermatophyta</taxon>
        <taxon>Magnoliopsida</taxon>
        <taxon>Liliopsida</taxon>
        <taxon>Poales</taxon>
        <taxon>Poaceae</taxon>
        <taxon>PACMAD clade</taxon>
        <taxon>Chloridoideae</taxon>
        <taxon>Cynodonteae</taxon>
        <taxon>Eleusininae</taxon>
        <taxon>Eleusine</taxon>
    </lineage>
</organism>
<name>A0AAV5CYV2_ELECO</name>
<dbReference type="InterPro" id="IPR036047">
    <property type="entry name" value="F-box-like_dom_sf"/>
</dbReference>
<dbReference type="Gene3D" id="1.20.1280.50">
    <property type="match status" value="1"/>
</dbReference>
<evidence type="ECO:0000259" key="1">
    <source>
        <dbReference type="SMART" id="SM00256"/>
    </source>
</evidence>
<sequence length="77" mass="8993">MADAPTRTSIDDFTDDLLELVFLHVPSPTSLVRAAAVCKPWRRLIADARFLRRFHMLHRPAVAGYHFNKPRFCKWEN</sequence>
<dbReference type="EMBL" id="BQKI01000010">
    <property type="protein sequence ID" value="GJN03410.1"/>
    <property type="molecule type" value="Genomic_DNA"/>
</dbReference>
<proteinExistence type="predicted"/>
<dbReference type="Pfam" id="PF12937">
    <property type="entry name" value="F-box-like"/>
    <property type="match status" value="1"/>
</dbReference>
<protein>
    <recommendedName>
        <fullName evidence="1">F-box domain-containing protein</fullName>
    </recommendedName>
</protein>
<dbReference type="AlphaFoldDB" id="A0AAV5CYV2"/>
<dbReference type="SUPFAM" id="SSF81383">
    <property type="entry name" value="F-box domain"/>
    <property type="match status" value="1"/>
</dbReference>
<evidence type="ECO:0000313" key="3">
    <source>
        <dbReference type="Proteomes" id="UP001054889"/>
    </source>
</evidence>
<reference evidence="2" key="2">
    <citation type="submission" date="2021-12" db="EMBL/GenBank/DDBJ databases">
        <title>Resequencing data analysis of finger millet.</title>
        <authorList>
            <person name="Hatakeyama M."/>
            <person name="Aluri S."/>
            <person name="Balachadran M.T."/>
            <person name="Sivarajan S.R."/>
            <person name="Poveda L."/>
            <person name="Shimizu-Inatsugi R."/>
            <person name="Schlapbach R."/>
            <person name="Sreeman S.M."/>
            <person name="Shimizu K.K."/>
        </authorList>
    </citation>
    <scope>NUCLEOTIDE SEQUENCE</scope>
</reference>